<organism evidence="1 2">
    <name type="scientific">Thermosporothrix hazakensis</name>
    <dbReference type="NCBI Taxonomy" id="644383"/>
    <lineage>
        <taxon>Bacteria</taxon>
        <taxon>Bacillati</taxon>
        <taxon>Chloroflexota</taxon>
        <taxon>Ktedonobacteria</taxon>
        <taxon>Ktedonobacterales</taxon>
        <taxon>Thermosporotrichaceae</taxon>
        <taxon>Thermosporothrix</taxon>
    </lineage>
</organism>
<reference evidence="1 2" key="1">
    <citation type="submission" date="2018-06" db="EMBL/GenBank/DDBJ databases">
        <title>Genomic Encyclopedia of Archaeal and Bacterial Type Strains, Phase II (KMG-II): from individual species to whole genera.</title>
        <authorList>
            <person name="Goeker M."/>
        </authorList>
    </citation>
    <scope>NUCLEOTIDE SEQUENCE [LARGE SCALE GENOMIC DNA]</scope>
    <source>
        <strain evidence="1 2">ATCC BAA-1881</strain>
    </source>
</reference>
<dbReference type="Gene3D" id="3.40.50.150">
    <property type="entry name" value="Vaccinia Virus protein VP39"/>
    <property type="match status" value="1"/>
</dbReference>
<evidence type="ECO:0008006" key="3">
    <source>
        <dbReference type="Google" id="ProtNLM"/>
    </source>
</evidence>
<dbReference type="EMBL" id="QKUF01000006">
    <property type="protein sequence ID" value="PZW31249.1"/>
    <property type="molecule type" value="Genomic_DNA"/>
</dbReference>
<evidence type="ECO:0000313" key="2">
    <source>
        <dbReference type="Proteomes" id="UP000248806"/>
    </source>
</evidence>
<dbReference type="Proteomes" id="UP000248806">
    <property type="component" value="Unassembled WGS sequence"/>
</dbReference>
<sequence length="288" mass="33077">MVKTYSSTSGDRVRLQEWSPGTWEPHFYFQGKQLFYNRIPFNNRAERAIEIPIALEFLQRQSGSLLEVGNVLQYYETGTLPPRRIVDKFEQGDGIDNCDIMDMQPAEERFQSIISISTVEHVGQGSDPTGGFGETSVRSDLEAPLKAIVRLYELLEMGGKALITVPFGKLLDGGWYIQFSSEYLERLFLRYGMPREAVTVGYMKWVAREKKWRNPRQCWVEATAEEMKEVRYDHLFSGARGIAVLELTKIVETCAVMEHEALDPLVYERMLPFHRVLAPLGRLKKLLS</sequence>
<protein>
    <recommendedName>
        <fullName evidence="3">Methyltransferase family protein</fullName>
    </recommendedName>
</protein>
<evidence type="ECO:0000313" key="1">
    <source>
        <dbReference type="EMBL" id="PZW31249.1"/>
    </source>
</evidence>
<keyword evidence="2" id="KW-1185">Reference proteome</keyword>
<name>A0A326U7V4_THEHA</name>
<proteinExistence type="predicted"/>
<dbReference type="RefSeq" id="WP_111322023.1">
    <property type="nucleotide sequence ID" value="NZ_BIFX01000003.1"/>
</dbReference>
<dbReference type="AlphaFoldDB" id="A0A326U7V4"/>
<comment type="caution">
    <text evidence="1">The sequence shown here is derived from an EMBL/GenBank/DDBJ whole genome shotgun (WGS) entry which is preliminary data.</text>
</comment>
<dbReference type="InterPro" id="IPR029063">
    <property type="entry name" value="SAM-dependent_MTases_sf"/>
</dbReference>
<gene>
    <name evidence="1" type="ORF">EI42_02346</name>
</gene>
<dbReference type="SUPFAM" id="SSF53335">
    <property type="entry name" value="S-adenosyl-L-methionine-dependent methyltransferases"/>
    <property type="match status" value="1"/>
</dbReference>
<dbReference type="OrthoDB" id="9772751at2"/>
<accession>A0A326U7V4</accession>